<comment type="caution">
    <text evidence="1">The sequence shown here is derived from an EMBL/GenBank/DDBJ whole genome shotgun (WGS) entry which is preliminary data.</text>
</comment>
<gene>
    <name evidence="1" type="ORF">ACFFGE_05145</name>
</gene>
<evidence type="ECO:0000313" key="2">
    <source>
        <dbReference type="Proteomes" id="UP001589906"/>
    </source>
</evidence>
<reference evidence="1 2" key="1">
    <citation type="submission" date="2024-09" db="EMBL/GenBank/DDBJ databases">
        <authorList>
            <person name="Sun Q."/>
            <person name="Mori K."/>
        </authorList>
    </citation>
    <scope>NUCLEOTIDE SEQUENCE [LARGE SCALE GENOMIC DNA]</scope>
    <source>
        <strain evidence="1 2">NCAIM B.02621</strain>
    </source>
</reference>
<protein>
    <submittedName>
        <fullName evidence="1">Helix-turn-helix domain-containing protein</fullName>
    </submittedName>
</protein>
<proteinExistence type="predicted"/>
<evidence type="ECO:0000313" key="1">
    <source>
        <dbReference type="EMBL" id="MFC0633264.1"/>
    </source>
</evidence>
<organism evidence="1 2">
    <name type="scientific">Brevundimonas balnearis</name>
    <dbReference type="NCBI Taxonomy" id="1572858"/>
    <lineage>
        <taxon>Bacteria</taxon>
        <taxon>Pseudomonadati</taxon>
        <taxon>Pseudomonadota</taxon>
        <taxon>Alphaproteobacteria</taxon>
        <taxon>Caulobacterales</taxon>
        <taxon>Caulobacteraceae</taxon>
        <taxon>Brevundimonas</taxon>
    </lineage>
</organism>
<dbReference type="Proteomes" id="UP001589906">
    <property type="component" value="Unassembled WGS sequence"/>
</dbReference>
<name>A0ABV6R0W3_9CAUL</name>
<sequence length="68" mass="7637">MTQPQPEVLEVEARAEAVQIKMSVVLREAGVPASTWWRWRKGGVEPKVTTLRKVRHSLDRLASEQAAA</sequence>
<dbReference type="RefSeq" id="WP_376834954.1">
    <property type="nucleotide sequence ID" value="NZ_JBHLSW010000003.1"/>
</dbReference>
<dbReference type="EMBL" id="JBHLSW010000003">
    <property type="protein sequence ID" value="MFC0633264.1"/>
    <property type="molecule type" value="Genomic_DNA"/>
</dbReference>
<keyword evidence="2" id="KW-1185">Reference proteome</keyword>
<accession>A0ABV6R0W3</accession>